<organism evidence="1 2">
    <name type="scientific">Stephania japonica</name>
    <dbReference type="NCBI Taxonomy" id="461633"/>
    <lineage>
        <taxon>Eukaryota</taxon>
        <taxon>Viridiplantae</taxon>
        <taxon>Streptophyta</taxon>
        <taxon>Embryophyta</taxon>
        <taxon>Tracheophyta</taxon>
        <taxon>Spermatophyta</taxon>
        <taxon>Magnoliopsida</taxon>
        <taxon>Ranunculales</taxon>
        <taxon>Menispermaceae</taxon>
        <taxon>Menispermoideae</taxon>
        <taxon>Cissampelideae</taxon>
        <taxon>Stephania</taxon>
    </lineage>
</organism>
<reference evidence="1 2" key="1">
    <citation type="submission" date="2024-01" db="EMBL/GenBank/DDBJ databases">
        <title>Genome assemblies of Stephania.</title>
        <authorList>
            <person name="Yang L."/>
        </authorList>
    </citation>
    <scope>NUCLEOTIDE SEQUENCE [LARGE SCALE GENOMIC DNA]</scope>
    <source>
        <strain evidence="1">QJT</strain>
        <tissue evidence="1">Leaf</tissue>
    </source>
</reference>
<evidence type="ECO:0000313" key="2">
    <source>
        <dbReference type="Proteomes" id="UP001417504"/>
    </source>
</evidence>
<evidence type="ECO:0000313" key="1">
    <source>
        <dbReference type="EMBL" id="KAK9146596.1"/>
    </source>
</evidence>
<dbReference type="AlphaFoldDB" id="A0AAP0K5X5"/>
<comment type="caution">
    <text evidence="1">The sequence shown here is derived from an EMBL/GenBank/DDBJ whole genome shotgun (WGS) entry which is preliminary data.</text>
</comment>
<evidence type="ECO:0008006" key="3">
    <source>
        <dbReference type="Google" id="ProtNLM"/>
    </source>
</evidence>
<dbReference type="Proteomes" id="UP001417504">
    <property type="component" value="Unassembled WGS sequence"/>
</dbReference>
<dbReference type="GO" id="GO:0015996">
    <property type="term" value="P:chlorophyll catabolic process"/>
    <property type="evidence" value="ECO:0007669"/>
    <property type="project" value="TreeGrafter"/>
</dbReference>
<sequence length="318" mass="34309">MNQQIKMATHVKVVKHASSTSSTSVFELGSFSVEALKLKKLEHGCPSPLLILSPKVDGQYPVLVFINGFGLENSDYTVLLTHVASHGFIVAAPQVWTITPSFDYGEMDCVVNVTNWLSDGLPPLLPPKVEPNLQKLGLCGHSRGGKTAFSLIASKSVDKSLNFSALIGVDPVMGFAKVLQTQPDLLTFKPNSLDMGMPVMVVGMGLSSEWNVLCPPCSPAGVNHQEVYSECQAPCYHFVAKDFGHMDVIDDNPEDPIGAIASCMCKKGDQGRRDLLRRCVGGLIVAFLEANWEGESGDLNAVIDDPDIAPVAIDRELK</sequence>
<accession>A0AAP0K5X5</accession>
<dbReference type="SUPFAM" id="SSF53474">
    <property type="entry name" value="alpha/beta-Hydrolases"/>
    <property type="match status" value="1"/>
</dbReference>
<dbReference type="PANTHER" id="PTHR33428">
    <property type="entry name" value="CHLOROPHYLLASE-2, CHLOROPLASTIC"/>
    <property type="match status" value="1"/>
</dbReference>
<dbReference type="GO" id="GO:0047746">
    <property type="term" value="F:chlorophyllase activity"/>
    <property type="evidence" value="ECO:0007669"/>
    <property type="project" value="TreeGrafter"/>
</dbReference>
<name>A0AAP0K5X5_9MAGN</name>
<dbReference type="Pfam" id="PF07224">
    <property type="entry name" value="Chlorophyllase"/>
    <property type="match status" value="1"/>
</dbReference>
<dbReference type="EMBL" id="JBBNAE010000002">
    <property type="protein sequence ID" value="KAK9146596.1"/>
    <property type="molecule type" value="Genomic_DNA"/>
</dbReference>
<dbReference type="PANTHER" id="PTHR33428:SF10">
    <property type="entry name" value="CHLOROPHYLLASE-1"/>
    <property type="match status" value="1"/>
</dbReference>
<dbReference type="Gene3D" id="3.40.50.1820">
    <property type="entry name" value="alpha/beta hydrolase"/>
    <property type="match status" value="1"/>
</dbReference>
<protein>
    <recommendedName>
        <fullName evidence="3">Chlorophyllase</fullName>
    </recommendedName>
</protein>
<gene>
    <name evidence="1" type="ORF">Sjap_006499</name>
</gene>
<keyword evidence="2" id="KW-1185">Reference proteome</keyword>
<proteinExistence type="predicted"/>
<dbReference type="InterPro" id="IPR017395">
    <property type="entry name" value="Chlorophyllase-like"/>
</dbReference>
<dbReference type="InterPro" id="IPR029058">
    <property type="entry name" value="AB_hydrolase_fold"/>
</dbReference>